<name>A0A502E533_9MYCO</name>
<dbReference type="AlphaFoldDB" id="A0A502E533"/>
<evidence type="ECO:0000313" key="2">
    <source>
        <dbReference type="Proteomes" id="UP000320095"/>
    </source>
</evidence>
<dbReference type="SUPFAM" id="SSF51621">
    <property type="entry name" value="Phosphoenolpyruvate/pyruvate domain"/>
    <property type="match status" value="1"/>
</dbReference>
<dbReference type="InterPro" id="IPR040442">
    <property type="entry name" value="Pyrv_kinase-like_dom_sf"/>
</dbReference>
<protein>
    <submittedName>
        <fullName evidence="1">2,3-dimethylmalate lyase</fullName>
    </submittedName>
</protein>
<dbReference type="PANTHER" id="PTHR42905">
    <property type="entry name" value="PHOSPHOENOLPYRUVATE CARBOXYLASE"/>
    <property type="match status" value="1"/>
</dbReference>
<dbReference type="PANTHER" id="PTHR42905:SF5">
    <property type="entry name" value="CARBOXYVINYL-CARBOXYPHOSPHONATE PHOSPHORYLMUTASE, CHLOROPLASTIC"/>
    <property type="match status" value="1"/>
</dbReference>
<dbReference type="EMBL" id="RCZG01000008">
    <property type="protein sequence ID" value="TPG32454.1"/>
    <property type="molecule type" value="Genomic_DNA"/>
</dbReference>
<dbReference type="CDD" id="cd00377">
    <property type="entry name" value="ICL_PEPM"/>
    <property type="match status" value="1"/>
</dbReference>
<keyword evidence="1" id="KW-0456">Lyase</keyword>
<dbReference type="InterPro" id="IPR015813">
    <property type="entry name" value="Pyrv/PenolPyrv_kinase-like_dom"/>
</dbReference>
<dbReference type="Gene3D" id="3.20.20.60">
    <property type="entry name" value="Phosphoenolpyruvate-binding domains"/>
    <property type="match status" value="1"/>
</dbReference>
<dbReference type="GO" id="GO:0016833">
    <property type="term" value="F:oxo-acid-lyase activity"/>
    <property type="evidence" value="ECO:0007669"/>
    <property type="project" value="UniProtKB-ARBA"/>
</dbReference>
<dbReference type="Pfam" id="PF13714">
    <property type="entry name" value="PEP_mutase"/>
    <property type="match status" value="1"/>
</dbReference>
<evidence type="ECO:0000313" key="1">
    <source>
        <dbReference type="EMBL" id="TPG32454.1"/>
    </source>
</evidence>
<organism evidence="1 2">
    <name type="scientific">Mycolicibacterium hodleri</name>
    <dbReference type="NCBI Taxonomy" id="49897"/>
    <lineage>
        <taxon>Bacteria</taxon>
        <taxon>Bacillati</taxon>
        <taxon>Actinomycetota</taxon>
        <taxon>Actinomycetes</taxon>
        <taxon>Mycobacteriales</taxon>
        <taxon>Mycobacteriaceae</taxon>
        <taxon>Mycolicibacterium</taxon>
    </lineage>
</organism>
<accession>A0A502E533</accession>
<dbReference type="InterPro" id="IPR039556">
    <property type="entry name" value="ICL/PEPM"/>
</dbReference>
<keyword evidence="2" id="KW-1185">Reference proteome</keyword>
<reference evidence="1 2" key="1">
    <citation type="journal article" date="2019" name="Environ. Microbiol.">
        <title>Species interactions and distinct microbial communities in high Arctic permafrost affected cryosols are associated with the CH4 and CO2 gas fluxes.</title>
        <authorList>
            <person name="Altshuler I."/>
            <person name="Hamel J."/>
            <person name="Turney S."/>
            <person name="Magnuson E."/>
            <person name="Levesque R."/>
            <person name="Greer C."/>
            <person name="Whyte L.G."/>
        </authorList>
    </citation>
    <scope>NUCLEOTIDE SEQUENCE [LARGE SCALE GENOMIC DNA]</scope>
    <source>
        <strain evidence="1 2">S5.20</strain>
    </source>
</reference>
<gene>
    <name evidence="1" type="ORF">EAH80_19475</name>
</gene>
<proteinExistence type="predicted"/>
<sequence length="307" mass="32448">MDLLTTNGMATQLRRLLAEGPVVAPSCFDPLSARLAERAGFSAIHLSGFAVEATQLGAPDLGLLSMTEVVSHAARITAAVGIPVVADIDTGFGGILNITRTIREMERAGVAGVHVEDQALPKHCPVLAGRSIVGRDEAVNRIRAACAARTDPDFVVIARTDADIVSLEEVIDRCHLFLAAGADLVMPMDLALVHNGVPYGSRSPKEHIEVAKTLVERIDGPLMATGQSIPAGYTVDDLGALGYSMIPLASSAVSAAANAIARVYDEIRNTGTDYGYRTANAGPYNDPVELMRAVGLDGYVELEQRYV</sequence>
<comment type="caution">
    <text evidence="1">The sequence shown here is derived from an EMBL/GenBank/DDBJ whole genome shotgun (WGS) entry which is preliminary data.</text>
</comment>
<dbReference type="Proteomes" id="UP000320095">
    <property type="component" value="Unassembled WGS sequence"/>
</dbReference>